<dbReference type="AlphaFoldDB" id="A0A1N7RRL7"/>
<protein>
    <submittedName>
        <fullName evidence="2">Uncharacterized protein</fullName>
    </submittedName>
</protein>
<feature type="compositionally biased region" description="Polar residues" evidence="1">
    <location>
        <begin position="45"/>
        <end position="63"/>
    </location>
</feature>
<accession>A0A1N7RRL7</accession>
<sequence length="63" mass="7185">MRGGAREYQRDDGQARAQWCTPARRADNLWLHVLTPTAETHRESTSWTQDDLTADAVNQSARD</sequence>
<evidence type="ECO:0000256" key="1">
    <source>
        <dbReference type="SAM" id="MobiDB-lite"/>
    </source>
</evidence>
<gene>
    <name evidence="2" type="ORF">BN2476_130092</name>
</gene>
<organism evidence="2 3">
    <name type="scientific">Paraburkholderia piptadeniae</name>
    <dbReference type="NCBI Taxonomy" id="1701573"/>
    <lineage>
        <taxon>Bacteria</taxon>
        <taxon>Pseudomonadati</taxon>
        <taxon>Pseudomonadota</taxon>
        <taxon>Betaproteobacteria</taxon>
        <taxon>Burkholderiales</taxon>
        <taxon>Burkholderiaceae</taxon>
        <taxon>Paraburkholderia</taxon>
    </lineage>
</organism>
<keyword evidence="3" id="KW-1185">Reference proteome</keyword>
<evidence type="ECO:0000313" key="3">
    <source>
        <dbReference type="Proteomes" id="UP000195569"/>
    </source>
</evidence>
<dbReference type="Proteomes" id="UP000195569">
    <property type="component" value="Unassembled WGS sequence"/>
</dbReference>
<dbReference type="EMBL" id="CYGY02000013">
    <property type="protein sequence ID" value="SIT37767.1"/>
    <property type="molecule type" value="Genomic_DNA"/>
</dbReference>
<comment type="caution">
    <text evidence="2">The sequence shown here is derived from an EMBL/GenBank/DDBJ whole genome shotgun (WGS) entry which is preliminary data.</text>
</comment>
<evidence type="ECO:0000313" key="2">
    <source>
        <dbReference type="EMBL" id="SIT37767.1"/>
    </source>
</evidence>
<name>A0A1N7RRL7_9BURK</name>
<feature type="region of interest" description="Disordered" evidence="1">
    <location>
        <begin position="38"/>
        <end position="63"/>
    </location>
</feature>
<proteinExistence type="predicted"/>
<reference evidence="2" key="1">
    <citation type="submission" date="2016-12" db="EMBL/GenBank/DDBJ databases">
        <authorList>
            <person name="Moulin L."/>
        </authorList>
    </citation>
    <scope>NUCLEOTIDE SEQUENCE [LARGE SCALE GENOMIC DNA]</scope>
    <source>
        <strain evidence="2">STM 7183</strain>
    </source>
</reference>